<dbReference type="Proteomes" id="UP001139493">
    <property type="component" value="Unassembled WGS sequence"/>
</dbReference>
<organism evidence="2 3">
    <name type="scientific">Promicromonospora thailandica</name>
    <dbReference type="NCBI Taxonomy" id="765201"/>
    <lineage>
        <taxon>Bacteria</taxon>
        <taxon>Bacillati</taxon>
        <taxon>Actinomycetota</taxon>
        <taxon>Actinomycetes</taxon>
        <taxon>Micrococcales</taxon>
        <taxon>Promicromonosporaceae</taxon>
        <taxon>Promicromonospora</taxon>
    </lineage>
</organism>
<dbReference type="Gene3D" id="3.40.220.10">
    <property type="entry name" value="Leucine Aminopeptidase, subunit E, domain 1"/>
    <property type="match status" value="1"/>
</dbReference>
<dbReference type="PANTHER" id="PTHR11106">
    <property type="entry name" value="GANGLIOSIDE INDUCED DIFFERENTIATION ASSOCIATED PROTEIN 2-RELATED"/>
    <property type="match status" value="1"/>
</dbReference>
<dbReference type="SUPFAM" id="SSF52949">
    <property type="entry name" value="Macro domain-like"/>
    <property type="match status" value="1"/>
</dbReference>
<reference evidence="2" key="1">
    <citation type="submission" date="2022-06" db="EMBL/GenBank/DDBJ databases">
        <title>Genomic Encyclopedia of Archaeal and Bacterial Type Strains, Phase II (KMG-II): from individual species to whole genera.</title>
        <authorList>
            <person name="Goeker M."/>
        </authorList>
    </citation>
    <scope>NUCLEOTIDE SEQUENCE</scope>
    <source>
        <strain evidence="2">DSM 26652</strain>
    </source>
</reference>
<accession>A0A9X2G4P2</accession>
<proteinExistence type="predicted"/>
<dbReference type="AlphaFoldDB" id="A0A9X2G4P2"/>
<dbReference type="Pfam" id="PF01661">
    <property type="entry name" value="Macro"/>
    <property type="match status" value="1"/>
</dbReference>
<dbReference type="InterPro" id="IPR043472">
    <property type="entry name" value="Macro_dom-like"/>
</dbReference>
<dbReference type="SMART" id="SM00506">
    <property type="entry name" value="A1pp"/>
    <property type="match status" value="1"/>
</dbReference>
<gene>
    <name evidence="2" type="ORF">APR03_003043</name>
</gene>
<dbReference type="EMBL" id="JAMTCS010000009">
    <property type="protein sequence ID" value="MCP2265685.1"/>
    <property type="molecule type" value="Genomic_DNA"/>
</dbReference>
<dbReference type="PANTHER" id="PTHR11106:SF27">
    <property type="entry name" value="MACRO DOMAIN-CONTAINING PROTEIN"/>
    <property type="match status" value="1"/>
</dbReference>
<protein>
    <submittedName>
        <fullName evidence="2">O-acetyl-ADP-ribose deacetylase (Regulator of RNase III), contains Macro domain</fullName>
    </submittedName>
</protein>
<dbReference type="InterPro" id="IPR002589">
    <property type="entry name" value="Macro_dom"/>
</dbReference>
<name>A0A9X2G4P2_9MICO</name>
<dbReference type="PROSITE" id="PS51154">
    <property type="entry name" value="MACRO"/>
    <property type="match status" value="1"/>
</dbReference>
<comment type="caution">
    <text evidence="2">The sequence shown here is derived from an EMBL/GenBank/DDBJ whole genome shotgun (WGS) entry which is preliminary data.</text>
</comment>
<evidence type="ECO:0000313" key="2">
    <source>
        <dbReference type="EMBL" id="MCP2265685.1"/>
    </source>
</evidence>
<evidence type="ECO:0000313" key="3">
    <source>
        <dbReference type="Proteomes" id="UP001139493"/>
    </source>
</evidence>
<evidence type="ECO:0000259" key="1">
    <source>
        <dbReference type="PROSITE" id="PS51154"/>
    </source>
</evidence>
<sequence length="181" mass="18695">MSGTLTVEVGDLTRIAADAVVNAANSTLLGGGGVDGALHAAAGPRLLEACRRLRKTTHPDGLAVGDAVATPAFDLPASWVIHTVGPNLHRGQDDPALLGSCFTRSLDVAALLDVRTIAFPAVSAGAYGWPMPDVARIAVAACRAWLAGHPDGSPREVRFVVLDERPRAVFETVLNDGGLSS</sequence>
<dbReference type="NCBIfam" id="NF001664">
    <property type="entry name" value="PRK00431.1-6"/>
    <property type="match status" value="1"/>
</dbReference>
<keyword evidence="3" id="KW-1185">Reference proteome</keyword>
<dbReference type="RefSeq" id="WP_253836997.1">
    <property type="nucleotide sequence ID" value="NZ_JAMTCS010000009.1"/>
</dbReference>
<feature type="domain" description="Macro" evidence="1">
    <location>
        <begin position="1"/>
        <end position="178"/>
    </location>
</feature>